<feature type="domain" description="Microbial-type PARG catalytic" evidence="1">
    <location>
        <begin position="33"/>
        <end position="155"/>
    </location>
</feature>
<dbReference type="NCBIfam" id="TIGR02452">
    <property type="entry name" value="TIGR02452 family protein"/>
    <property type="match status" value="1"/>
</dbReference>
<reference evidence="2" key="2">
    <citation type="journal article" date="2021" name="PeerJ">
        <title>Extensive microbial diversity within the chicken gut microbiome revealed by metagenomics and culture.</title>
        <authorList>
            <person name="Gilroy R."/>
            <person name="Ravi A."/>
            <person name="Getino M."/>
            <person name="Pursley I."/>
            <person name="Horton D.L."/>
            <person name="Alikhan N.F."/>
            <person name="Baker D."/>
            <person name="Gharbi K."/>
            <person name="Hall N."/>
            <person name="Watson M."/>
            <person name="Adriaenssens E.M."/>
            <person name="Foster-Nyarko E."/>
            <person name="Jarju S."/>
            <person name="Secka A."/>
            <person name="Antonio M."/>
            <person name="Oren A."/>
            <person name="Chaudhuri R.R."/>
            <person name="La Ragione R."/>
            <person name="Hildebrand F."/>
            <person name="Pallen M.J."/>
        </authorList>
    </citation>
    <scope>NUCLEOTIDE SEQUENCE</scope>
    <source>
        <strain evidence="2">7293</strain>
    </source>
</reference>
<evidence type="ECO:0000259" key="1">
    <source>
        <dbReference type="Pfam" id="PF10021"/>
    </source>
</evidence>
<dbReference type="AlphaFoldDB" id="A0A9D9DYR5"/>
<dbReference type="PANTHER" id="PTHR35596">
    <property type="entry name" value="DUF2263 DOMAIN-CONTAINING PROTEIN"/>
    <property type="match status" value="1"/>
</dbReference>
<dbReference type="InterPro" id="IPR019261">
    <property type="entry name" value="PARG_cat_microbial"/>
</dbReference>
<dbReference type="Pfam" id="PF10021">
    <property type="entry name" value="PARG_cat_microb"/>
    <property type="match status" value="1"/>
</dbReference>
<dbReference type="Proteomes" id="UP000823615">
    <property type="component" value="Unassembled WGS sequence"/>
</dbReference>
<evidence type="ECO:0000313" key="3">
    <source>
        <dbReference type="Proteomes" id="UP000823615"/>
    </source>
</evidence>
<dbReference type="InterPro" id="IPR012664">
    <property type="entry name" value="CHP02452"/>
</dbReference>
<evidence type="ECO:0000313" key="2">
    <source>
        <dbReference type="EMBL" id="MBO8435507.1"/>
    </source>
</evidence>
<dbReference type="PANTHER" id="PTHR35596:SF1">
    <property type="entry name" value="MICROBIAL-TYPE PARG CATALYTIC DOMAIN-CONTAINING PROTEIN"/>
    <property type="match status" value="1"/>
</dbReference>
<dbReference type="SUPFAM" id="SSF52949">
    <property type="entry name" value="Macro domain-like"/>
    <property type="match status" value="1"/>
</dbReference>
<reference evidence="2" key="1">
    <citation type="submission" date="2020-10" db="EMBL/GenBank/DDBJ databases">
        <authorList>
            <person name="Gilroy R."/>
        </authorList>
    </citation>
    <scope>NUCLEOTIDE SEQUENCE</scope>
    <source>
        <strain evidence="2">7293</strain>
    </source>
</reference>
<dbReference type="EMBL" id="JADIMT010000015">
    <property type="protein sequence ID" value="MBO8435507.1"/>
    <property type="molecule type" value="Genomic_DNA"/>
</dbReference>
<gene>
    <name evidence="2" type="ORF">IAA97_00795</name>
</gene>
<organism evidence="2 3">
    <name type="scientific">Candidatus Ornithospirochaeta stercoripullorum</name>
    <dbReference type="NCBI Taxonomy" id="2840899"/>
    <lineage>
        <taxon>Bacteria</taxon>
        <taxon>Pseudomonadati</taxon>
        <taxon>Spirochaetota</taxon>
        <taxon>Spirochaetia</taxon>
        <taxon>Spirochaetales</taxon>
        <taxon>Spirochaetaceae</taxon>
        <taxon>Spirochaetaceae incertae sedis</taxon>
        <taxon>Candidatus Ornithospirochaeta</taxon>
    </lineage>
</organism>
<dbReference type="PIRSF" id="PIRSF014899">
    <property type="entry name" value="UCP014899"/>
    <property type="match status" value="1"/>
</dbReference>
<comment type="caution">
    <text evidence="2">The sequence shown here is derived from an EMBL/GenBank/DDBJ whole genome shotgun (WGS) entry which is preliminary data.</text>
</comment>
<dbReference type="InterPro" id="IPR043472">
    <property type="entry name" value="Macro_dom-like"/>
</dbReference>
<dbReference type="Gene3D" id="3.40.220.10">
    <property type="entry name" value="Leucine Aminopeptidase, subunit E, domain 1"/>
    <property type="match status" value="1"/>
</dbReference>
<accession>A0A9D9DYR5</accession>
<sequence>MNTFNISRAKLRESNVEVFRDTMDRIKTIPKLWEKAEMNRRDTIFFPPEKEIDPLQPRYEKQSAIIVSGKRTAEAAMNYRGKHIALLNFASAWTPGGGVLSGSSAQEESLCRISTLYPALQGNPLSAPFYDYHHSLSSYDYSDAVLFTPDVIFFKSDGTIPEMLDEEDWLHADVITSAAPNLQYERWNEMTKARQEEIRNLFLSRIDRILTIAASAQADVLILGAFGCGAFHNPPDVVAKCFKDVIQSYSHYFETIEFAVFTTPLDDSNYRVFKATLHT</sequence>
<proteinExistence type="predicted"/>
<name>A0A9D9DYR5_9SPIO</name>
<protein>
    <submittedName>
        <fullName evidence="2">TIGR02452 family protein</fullName>
    </submittedName>
</protein>